<evidence type="ECO:0000259" key="1">
    <source>
        <dbReference type="Pfam" id="PF00149"/>
    </source>
</evidence>
<name>A0A109JG94_9BRAD</name>
<sequence>MRIQIFSDLHLDVLPIKKISAVDGIDCVIVAGDTCEGVLSAFAHLRRIVPMPTPILMVLGNHEYYRRFIPDELALARSRAPSFNIHVLENDTIVHNGVRFVGATLWTDYRIFGDARQNWAMSACGAAMNDHGQIGWKKQPWARFRPQEAALLHYRSRSYVEYILATEFDGPTCVITHHAAHWDSILPKYQNDPVTAAFVSDMSATIKAHQPALWVHGHVHNSCDYYVGKTRIVCNPHGYGNENAGFSGSLVVQIDT</sequence>
<dbReference type="Gene3D" id="3.60.21.10">
    <property type="match status" value="1"/>
</dbReference>
<comment type="caution">
    <text evidence="2">The sequence shown here is derived from an EMBL/GenBank/DDBJ whole genome shotgun (WGS) entry which is preliminary data.</text>
</comment>
<keyword evidence="3" id="KW-1185">Reference proteome</keyword>
<feature type="domain" description="Calcineurin-like phosphoesterase" evidence="1">
    <location>
        <begin position="1"/>
        <end position="221"/>
    </location>
</feature>
<dbReference type="EMBL" id="LNCU01000107">
    <property type="protein sequence ID" value="KWV48413.1"/>
    <property type="molecule type" value="Genomic_DNA"/>
</dbReference>
<dbReference type="InterPro" id="IPR029052">
    <property type="entry name" value="Metallo-depent_PP-like"/>
</dbReference>
<dbReference type="RefSeq" id="WP_066513419.1">
    <property type="nucleotide sequence ID" value="NZ_LNCU01000107.1"/>
</dbReference>
<dbReference type="PANTHER" id="PTHR37844:SF2">
    <property type="entry name" value="SER_THR PROTEIN PHOSPHATASE SUPERFAMILY (AFU_ORTHOLOGUE AFUA_1G14840)"/>
    <property type="match status" value="1"/>
</dbReference>
<gene>
    <name evidence="2" type="ORF">AS156_18200</name>
</gene>
<dbReference type="GO" id="GO:0016787">
    <property type="term" value="F:hydrolase activity"/>
    <property type="evidence" value="ECO:0007669"/>
    <property type="project" value="InterPro"/>
</dbReference>
<organism evidence="2 3">
    <name type="scientific">Bradyrhizobium macuxiense</name>
    <dbReference type="NCBI Taxonomy" id="1755647"/>
    <lineage>
        <taxon>Bacteria</taxon>
        <taxon>Pseudomonadati</taxon>
        <taxon>Pseudomonadota</taxon>
        <taxon>Alphaproteobacteria</taxon>
        <taxon>Hyphomicrobiales</taxon>
        <taxon>Nitrobacteraceae</taxon>
        <taxon>Bradyrhizobium</taxon>
    </lineage>
</organism>
<dbReference type="OrthoDB" id="356681at2"/>
<reference evidence="2 3" key="1">
    <citation type="submission" date="2015-11" db="EMBL/GenBank/DDBJ databases">
        <title>Draft Genome Sequence of the Strain BR 10303 (Bradyrhizobium sp.) isolated from nodules of Centrolobium paraense.</title>
        <authorList>
            <person name="Zelli J.E."/>
            <person name="Simoes-Araujo J.L."/>
            <person name="Barauna A.C."/>
            <person name="Silva K."/>
        </authorList>
    </citation>
    <scope>NUCLEOTIDE SEQUENCE [LARGE SCALE GENOMIC DNA]</scope>
    <source>
        <strain evidence="2 3">BR 10303</strain>
    </source>
</reference>
<evidence type="ECO:0000313" key="3">
    <source>
        <dbReference type="Proteomes" id="UP000057737"/>
    </source>
</evidence>
<protein>
    <submittedName>
        <fullName evidence="2">Metallophosphoesterase</fullName>
    </submittedName>
</protein>
<dbReference type="AlphaFoldDB" id="A0A109JG94"/>
<dbReference type="SUPFAM" id="SSF56300">
    <property type="entry name" value="Metallo-dependent phosphatases"/>
    <property type="match status" value="1"/>
</dbReference>
<proteinExistence type="predicted"/>
<evidence type="ECO:0000313" key="2">
    <source>
        <dbReference type="EMBL" id="KWV48413.1"/>
    </source>
</evidence>
<dbReference type="Pfam" id="PF00149">
    <property type="entry name" value="Metallophos"/>
    <property type="match status" value="1"/>
</dbReference>
<dbReference type="Proteomes" id="UP000057737">
    <property type="component" value="Unassembled WGS sequence"/>
</dbReference>
<accession>A0A109JG94</accession>
<dbReference type="PANTHER" id="PTHR37844">
    <property type="entry name" value="SER/THR PROTEIN PHOSPHATASE SUPERFAMILY (AFU_ORTHOLOGUE AFUA_1G14840)"/>
    <property type="match status" value="1"/>
</dbReference>
<dbReference type="InterPro" id="IPR004843">
    <property type="entry name" value="Calcineurin-like_PHP"/>
</dbReference>